<comment type="caution">
    <text evidence="9">The sequence shown here is derived from an EMBL/GenBank/DDBJ whole genome shotgun (WGS) entry which is preliminary data.</text>
</comment>
<dbReference type="PANTHER" id="PTHR43750:SF3">
    <property type="entry name" value="UDP-GLUCOSE 6-DEHYDROGENASE TUAD"/>
    <property type="match status" value="1"/>
</dbReference>
<evidence type="ECO:0000256" key="4">
    <source>
        <dbReference type="ARBA" id="ARBA00023002"/>
    </source>
</evidence>
<protein>
    <recommendedName>
        <fullName evidence="3 7">UDP-glucose 6-dehydrogenase</fullName>
        <ecNumber evidence="3 7">1.1.1.22</ecNumber>
    </recommendedName>
</protein>
<evidence type="ECO:0000256" key="7">
    <source>
        <dbReference type="PIRNR" id="PIRNR000124"/>
    </source>
</evidence>
<evidence type="ECO:0000256" key="3">
    <source>
        <dbReference type="ARBA" id="ARBA00012954"/>
    </source>
</evidence>
<dbReference type="Gene3D" id="1.20.5.100">
    <property type="entry name" value="Cytochrome c1, transmembrane anchor, C-terminal"/>
    <property type="match status" value="1"/>
</dbReference>
<evidence type="ECO:0000256" key="6">
    <source>
        <dbReference type="ARBA" id="ARBA00047473"/>
    </source>
</evidence>
<dbReference type="InterPro" id="IPR001732">
    <property type="entry name" value="UDP-Glc/GDP-Man_DH_N"/>
</dbReference>
<dbReference type="InterPro" id="IPR014027">
    <property type="entry name" value="UDP-Glc/GDP-Man_DH_C"/>
</dbReference>
<keyword evidence="10" id="KW-1185">Reference proteome</keyword>
<dbReference type="EMBL" id="JAPMLT010000007">
    <property type="protein sequence ID" value="MCX7570796.1"/>
    <property type="molecule type" value="Genomic_DNA"/>
</dbReference>
<comment type="catalytic activity">
    <reaction evidence="6 7">
        <text>UDP-alpha-D-glucose + 2 NAD(+) + H2O = UDP-alpha-D-glucuronate + 2 NADH + 3 H(+)</text>
        <dbReference type="Rhea" id="RHEA:23596"/>
        <dbReference type="ChEBI" id="CHEBI:15377"/>
        <dbReference type="ChEBI" id="CHEBI:15378"/>
        <dbReference type="ChEBI" id="CHEBI:57540"/>
        <dbReference type="ChEBI" id="CHEBI:57945"/>
        <dbReference type="ChEBI" id="CHEBI:58052"/>
        <dbReference type="ChEBI" id="CHEBI:58885"/>
        <dbReference type="EC" id="1.1.1.22"/>
    </reaction>
</comment>
<sequence>MKVCVIGTGYVGATTSVTLAALGHDVVGVDADPRKAELLGRGTLPFFESGLEDLLREMIAAGRLRFTGNGSQAIRDCEVVFTAVGTPSAPDGSADLTAVWEVARQIGRTITDYTVVVNKSTVPVGTGERVEEIVLQELQGRGADVPFDVVSNPEFLREGKALEDALHPDRVVIGAASQRAREVMARLYADVVAPVLWTTVRDAEMIKYASNAFLATKISFVNELARLCERTGADIAQVARGMGMDGRIGQAFLQAGVGYGGSCFPKDVDALLHLARVNGERLGLLESVAEVNRTQTGWYLEKVRRVLGDLAGKRVAVLGLTFKPGTDDIREAPALRILAALLDEGAQVCAYDPQGMAAVRKLVPSVVYASDAYAAMERAEAVLLVTEWQELVELDWQRAFGQVKEGIVFDGRNALDADKMTAAGWRYYGVGKGRLR</sequence>
<gene>
    <name evidence="9" type="ORF">OS242_12585</name>
</gene>
<dbReference type="PIRSF" id="PIRSF000124">
    <property type="entry name" value="UDPglc_GDPman_dh"/>
    <property type="match status" value="1"/>
</dbReference>
<dbReference type="Proteomes" id="UP001208017">
    <property type="component" value="Unassembled WGS sequence"/>
</dbReference>
<dbReference type="Pfam" id="PF03720">
    <property type="entry name" value="UDPG_MGDP_dh_C"/>
    <property type="match status" value="1"/>
</dbReference>
<keyword evidence="4 7" id="KW-0560">Oxidoreductase</keyword>
<dbReference type="Gene3D" id="3.40.50.720">
    <property type="entry name" value="NAD(P)-binding Rossmann-like Domain"/>
    <property type="match status" value="2"/>
</dbReference>
<evidence type="ECO:0000313" key="10">
    <source>
        <dbReference type="Proteomes" id="UP001208017"/>
    </source>
</evidence>
<dbReference type="Pfam" id="PF03721">
    <property type="entry name" value="UDPG_MGDP_dh_N"/>
    <property type="match status" value="1"/>
</dbReference>
<dbReference type="SMART" id="SM00984">
    <property type="entry name" value="UDPG_MGDP_dh_C"/>
    <property type="match status" value="1"/>
</dbReference>
<dbReference type="PIRSF" id="PIRSF500134">
    <property type="entry name" value="UDPglc_DH_bac"/>
    <property type="match status" value="1"/>
</dbReference>
<comment type="similarity">
    <text evidence="2 7">Belongs to the UDP-glucose/GDP-mannose dehydrogenase family.</text>
</comment>
<keyword evidence="5 7" id="KW-0520">NAD</keyword>
<dbReference type="SUPFAM" id="SSF51735">
    <property type="entry name" value="NAD(P)-binding Rossmann-fold domains"/>
    <property type="match status" value="1"/>
</dbReference>
<dbReference type="InterPro" id="IPR008927">
    <property type="entry name" value="6-PGluconate_DH-like_C_sf"/>
</dbReference>
<dbReference type="InterPro" id="IPR036220">
    <property type="entry name" value="UDP-Glc/GDP-Man_DH_C_sf"/>
</dbReference>
<evidence type="ECO:0000259" key="8">
    <source>
        <dbReference type="SMART" id="SM00984"/>
    </source>
</evidence>
<proteinExistence type="inferred from homology"/>
<dbReference type="SUPFAM" id="SSF52413">
    <property type="entry name" value="UDP-glucose/GDP-mannose dehydrogenase C-terminal domain"/>
    <property type="match status" value="1"/>
</dbReference>
<dbReference type="PANTHER" id="PTHR43750">
    <property type="entry name" value="UDP-GLUCOSE 6-DEHYDROGENASE TUAD"/>
    <property type="match status" value="1"/>
</dbReference>
<name>A0ABT3X1K0_9BACL</name>
<evidence type="ECO:0000256" key="2">
    <source>
        <dbReference type="ARBA" id="ARBA00006601"/>
    </source>
</evidence>
<organism evidence="9 10">
    <name type="scientific">Tumebacillus lacus</name>
    <dbReference type="NCBI Taxonomy" id="2995335"/>
    <lineage>
        <taxon>Bacteria</taxon>
        <taxon>Bacillati</taxon>
        <taxon>Bacillota</taxon>
        <taxon>Bacilli</taxon>
        <taxon>Bacillales</taxon>
        <taxon>Alicyclobacillaceae</taxon>
        <taxon>Tumebacillus</taxon>
    </lineage>
</organism>
<dbReference type="InterPro" id="IPR017476">
    <property type="entry name" value="UDP-Glc/GDP-Man"/>
</dbReference>
<dbReference type="InterPro" id="IPR028357">
    <property type="entry name" value="UDPglc_DH_bac"/>
</dbReference>
<feature type="domain" description="UDP-glucose/GDP-mannose dehydrogenase C-terminal" evidence="8">
    <location>
        <begin position="316"/>
        <end position="417"/>
    </location>
</feature>
<accession>A0ABT3X1K0</accession>
<dbReference type="RefSeq" id="WP_267152048.1">
    <property type="nucleotide sequence ID" value="NZ_JAPMLT010000007.1"/>
</dbReference>
<evidence type="ECO:0000256" key="1">
    <source>
        <dbReference type="ARBA" id="ARBA00004701"/>
    </source>
</evidence>
<dbReference type="InterPro" id="IPR036291">
    <property type="entry name" value="NAD(P)-bd_dom_sf"/>
</dbReference>
<comment type="pathway">
    <text evidence="1">Nucleotide-sugar biosynthesis; UDP-alpha-D-glucuronate biosynthesis; UDP-alpha-D-glucuronate from UDP-alpha-D-glucose: step 1/1.</text>
</comment>
<dbReference type="EC" id="1.1.1.22" evidence="3 7"/>
<reference evidence="9 10" key="1">
    <citation type="submission" date="2022-11" db="EMBL/GenBank/DDBJ databases">
        <title>Study of microbial diversity in lake waters.</title>
        <authorList>
            <person name="Zhang J."/>
        </authorList>
    </citation>
    <scope>NUCLEOTIDE SEQUENCE [LARGE SCALE GENOMIC DNA]</scope>
    <source>
        <strain evidence="9 10">DT12</strain>
    </source>
</reference>
<dbReference type="NCBIfam" id="TIGR03026">
    <property type="entry name" value="NDP-sugDHase"/>
    <property type="match status" value="1"/>
</dbReference>
<dbReference type="SUPFAM" id="SSF48179">
    <property type="entry name" value="6-phosphogluconate dehydrogenase C-terminal domain-like"/>
    <property type="match status" value="1"/>
</dbReference>
<dbReference type="InterPro" id="IPR014026">
    <property type="entry name" value="UDP-Glc/GDP-Man_DH_dimer"/>
</dbReference>
<evidence type="ECO:0000313" key="9">
    <source>
        <dbReference type="EMBL" id="MCX7570796.1"/>
    </source>
</evidence>
<dbReference type="Pfam" id="PF00984">
    <property type="entry name" value="UDPG_MGDP_dh"/>
    <property type="match status" value="1"/>
</dbReference>
<evidence type="ECO:0000256" key="5">
    <source>
        <dbReference type="ARBA" id="ARBA00023027"/>
    </source>
</evidence>